<gene>
    <name evidence="1" type="ORF">GOP47_0005598</name>
</gene>
<reference evidence="1 2" key="1">
    <citation type="submission" date="2021-01" db="EMBL/GenBank/DDBJ databases">
        <title>Adiantum capillus-veneris genome.</title>
        <authorList>
            <person name="Fang Y."/>
            <person name="Liao Q."/>
        </authorList>
    </citation>
    <scope>NUCLEOTIDE SEQUENCE [LARGE SCALE GENOMIC DNA]</scope>
    <source>
        <strain evidence="1">H3</strain>
        <tissue evidence="1">Leaf</tissue>
    </source>
</reference>
<dbReference type="Proteomes" id="UP000886520">
    <property type="component" value="Chromosome 5"/>
</dbReference>
<evidence type="ECO:0000313" key="1">
    <source>
        <dbReference type="EMBL" id="KAI5080119.1"/>
    </source>
</evidence>
<name>A0A9D4V5U9_ADICA</name>
<dbReference type="EMBL" id="JABFUD020000005">
    <property type="protein sequence ID" value="KAI5080119.1"/>
    <property type="molecule type" value="Genomic_DNA"/>
</dbReference>
<sequence>MSKTQGHSIHPLDTKKNNFQNPRCITSYRQFQSPAINLCIQTDSSKWFQFKFTNNTYKSDSVALRLSTSLRMQLMQHLTSRVVLTTTPPKPQLSVLLPILGGPLCLQEAAFNPSTV</sequence>
<accession>A0A9D4V5U9</accession>
<comment type="caution">
    <text evidence="1">The sequence shown here is derived from an EMBL/GenBank/DDBJ whole genome shotgun (WGS) entry which is preliminary data.</text>
</comment>
<dbReference type="AlphaFoldDB" id="A0A9D4V5U9"/>
<organism evidence="1 2">
    <name type="scientific">Adiantum capillus-veneris</name>
    <name type="common">Maidenhair fern</name>
    <dbReference type="NCBI Taxonomy" id="13818"/>
    <lineage>
        <taxon>Eukaryota</taxon>
        <taxon>Viridiplantae</taxon>
        <taxon>Streptophyta</taxon>
        <taxon>Embryophyta</taxon>
        <taxon>Tracheophyta</taxon>
        <taxon>Polypodiopsida</taxon>
        <taxon>Polypodiidae</taxon>
        <taxon>Polypodiales</taxon>
        <taxon>Pteridineae</taxon>
        <taxon>Pteridaceae</taxon>
        <taxon>Vittarioideae</taxon>
        <taxon>Adiantum</taxon>
    </lineage>
</organism>
<proteinExistence type="predicted"/>
<protein>
    <submittedName>
        <fullName evidence="1">Uncharacterized protein</fullName>
    </submittedName>
</protein>
<keyword evidence="2" id="KW-1185">Reference proteome</keyword>
<evidence type="ECO:0000313" key="2">
    <source>
        <dbReference type="Proteomes" id="UP000886520"/>
    </source>
</evidence>